<dbReference type="RefSeq" id="WP_021434449.1">
    <property type="nucleotide sequence ID" value="NZ_AVNC01000022.1"/>
</dbReference>
<accession>T4VGU1</accession>
<name>T4VGU1_PARBF</name>
<evidence type="ECO:0000313" key="2">
    <source>
        <dbReference type="Proteomes" id="UP000015688"/>
    </source>
</evidence>
<comment type="caution">
    <text evidence="1">The sequence shown here is derived from an EMBL/GenBank/DDBJ whole genome shotgun (WGS) entry which is preliminary data.</text>
</comment>
<reference evidence="1 2" key="1">
    <citation type="submission" date="2013-06" db="EMBL/GenBank/DDBJ databases">
        <authorList>
            <person name="Walk S."/>
            <person name="Aronoff D."/>
            <person name="Young V.Y."/>
            <person name="Marsh J."/>
            <person name="Harrison L."/>
            <person name="Daugherty S.C."/>
            <person name="Shefchek K.A."/>
            <person name="Hine E.E."/>
            <person name="Tallon L.J."/>
            <person name="Sadzewicz L.K."/>
            <person name="Rasko D.A."/>
        </authorList>
    </citation>
    <scope>NUCLEOTIDE SEQUENCE [LARGE SCALE GENOMIC DNA]</scope>
    <source>
        <strain evidence="1 2">ATCC 638</strain>
    </source>
</reference>
<dbReference type="EMBL" id="AVNC01000022">
    <property type="protein sequence ID" value="EQK39981.1"/>
    <property type="molecule type" value="Genomic_DNA"/>
</dbReference>
<proteinExistence type="predicted"/>
<dbReference type="PATRIC" id="fig|1233171.3.peg.3374"/>
<dbReference type="AlphaFoldDB" id="T4VGU1"/>
<sequence length="124" mass="14604">MRMITDVKELQKIVLNLEGLKVNETEGETIINYFEGHDYRISTDEKKLFIIDIQDESDIVEEDFSEIVCKVIEWNEDMTLNVAEGIGNLYATLDEHEEYENLMRYLIELEKDKKVLDNISLIKK</sequence>
<organism evidence="1 2">
    <name type="scientific">Paraclostridium bifermentans ATCC 638 = DSM 14991</name>
    <dbReference type="NCBI Taxonomy" id="1233171"/>
    <lineage>
        <taxon>Bacteria</taxon>
        <taxon>Bacillati</taxon>
        <taxon>Bacillota</taxon>
        <taxon>Clostridia</taxon>
        <taxon>Peptostreptococcales</taxon>
        <taxon>Peptostreptococcaceae</taxon>
        <taxon>Paraclostridium</taxon>
    </lineage>
</organism>
<protein>
    <submittedName>
        <fullName evidence="1">Uncharacterized protein</fullName>
    </submittedName>
</protein>
<dbReference type="Proteomes" id="UP000015688">
    <property type="component" value="Unassembled WGS sequence"/>
</dbReference>
<evidence type="ECO:0000313" key="1">
    <source>
        <dbReference type="EMBL" id="EQK39981.1"/>
    </source>
</evidence>
<gene>
    <name evidence="1" type="ORF">C672_3506</name>
</gene>
<dbReference type="GeneID" id="67474435"/>